<dbReference type="EMBL" id="MFIX01000238">
    <property type="protein sequence ID" value="OGG00863.1"/>
    <property type="molecule type" value="Genomic_DNA"/>
</dbReference>
<dbReference type="Proteomes" id="UP000179129">
    <property type="component" value="Unassembled WGS sequence"/>
</dbReference>
<reference evidence="3 4" key="1">
    <citation type="journal article" date="2016" name="Nat. Commun.">
        <title>Thousands of microbial genomes shed light on interconnected biogeochemical processes in an aquifer system.</title>
        <authorList>
            <person name="Anantharaman K."/>
            <person name="Brown C.T."/>
            <person name="Hug L.A."/>
            <person name="Sharon I."/>
            <person name="Castelle C.J."/>
            <person name="Probst A.J."/>
            <person name="Thomas B.C."/>
            <person name="Singh A."/>
            <person name="Wilkins M.J."/>
            <person name="Karaoz U."/>
            <person name="Brodie E.L."/>
            <person name="Williams K.H."/>
            <person name="Hubbard S.S."/>
            <person name="Banfield J.F."/>
        </authorList>
    </citation>
    <scope>NUCLEOTIDE SEQUENCE [LARGE SCALE GENOMIC DNA]</scope>
</reference>
<dbReference type="SUPFAM" id="SSF55961">
    <property type="entry name" value="Bet v1-like"/>
    <property type="match status" value="1"/>
</dbReference>
<evidence type="ECO:0000256" key="1">
    <source>
        <dbReference type="ARBA" id="ARBA00006817"/>
    </source>
</evidence>
<evidence type="ECO:0000313" key="4">
    <source>
        <dbReference type="Proteomes" id="UP000179129"/>
    </source>
</evidence>
<dbReference type="InterPro" id="IPR023393">
    <property type="entry name" value="START-like_dom_sf"/>
</dbReference>
<name>A0A1F5YLD8_9BACT</name>
<dbReference type="Gene3D" id="3.30.530.20">
    <property type="match status" value="1"/>
</dbReference>
<comment type="similarity">
    <text evidence="1">Belongs to the AHA1 family.</text>
</comment>
<dbReference type="Pfam" id="PF08327">
    <property type="entry name" value="AHSA1"/>
    <property type="match status" value="1"/>
</dbReference>
<accession>A0A1F5YLD8</accession>
<evidence type="ECO:0000259" key="2">
    <source>
        <dbReference type="Pfam" id="PF08327"/>
    </source>
</evidence>
<feature type="domain" description="Activator of Hsp90 ATPase homologue 1/2-like C-terminal" evidence="2">
    <location>
        <begin position="24"/>
        <end position="167"/>
    </location>
</feature>
<dbReference type="InterPro" id="IPR013538">
    <property type="entry name" value="ASHA1/2-like_C"/>
</dbReference>
<gene>
    <name evidence="3" type="ORF">A3F83_01405</name>
</gene>
<evidence type="ECO:0000313" key="3">
    <source>
        <dbReference type="EMBL" id="OGG00863.1"/>
    </source>
</evidence>
<proteinExistence type="inferred from homology"/>
<sequence>MATKKSNTATKPAEREMAITRIFDAPRELVFKAWTEPEHLVQWWGPKGFTTPHCKIELRPGGVFHYCMRSPEGRDYWGRGVYREIVAPEKLVYTDTFSDPEGNPVEPAYYDGMDPEWPSESLVTVTFSEQGGKTKVTLHHGVSESLAKRTGAKQGWTEMLERLADYLARL</sequence>
<dbReference type="AlphaFoldDB" id="A0A1F5YLD8"/>
<protein>
    <recommendedName>
        <fullName evidence="2">Activator of Hsp90 ATPase homologue 1/2-like C-terminal domain-containing protein</fullName>
    </recommendedName>
</protein>
<dbReference type="STRING" id="1817867.A3F83_01405"/>
<organism evidence="3 4">
    <name type="scientific">Candidatus Glassbacteria bacterium RIFCSPLOWO2_12_FULL_58_11</name>
    <dbReference type="NCBI Taxonomy" id="1817867"/>
    <lineage>
        <taxon>Bacteria</taxon>
        <taxon>Candidatus Glassiibacteriota</taxon>
    </lineage>
</organism>
<comment type="caution">
    <text evidence="3">The sequence shown here is derived from an EMBL/GenBank/DDBJ whole genome shotgun (WGS) entry which is preliminary data.</text>
</comment>
<dbReference type="CDD" id="cd07814">
    <property type="entry name" value="SRPBCC_CalC_Aha1-like"/>
    <property type="match status" value="1"/>
</dbReference>